<dbReference type="PROSITE" id="PS50157">
    <property type="entry name" value="ZINC_FINGER_C2H2_2"/>
    <property type="match status" value="2"/>
</dbReference>
<accession>A0AA39R3Z3</accession>
<feature type="region of interest" description="Disordered" evidence="2">
    <location>
        <begin position="448"/>
        <end position="612"/>
    </location>
</feature>
<dbReference type="Proteomes" id="UP001166286">
    <property type="component" value="Unassembled WGS sequence"/>
</dbReference>
<keyword evidence="1" id="KW-0862">Zinc</keyword>
<evidence type="ECO:0000313" key="5">
    <source>
        <dbReference type="Proteomes" id="UP001166286"/>
    </source>
</evidence>
<feature type="compositionally biased region" description="Low complexity" evidence="2">
    <location>
        <begin position="548"/>
        <end position="563"/>
    </location>
</feature>
<dbReference type="AlphaFoldDB" id="A0AA39R3Z3"/>
<keyword evidence="1" id="KW-0863">Zinc-finger</keyword>
<feature type="compositionally biased region" description="Polar residues" evidence="2">
    <location>
        <begin position="384"/>
        <end position="397"/>
    </location>
</feature>
<evidence type="ECO:0000259" key="3">
    <source>
        <dbReference type="PROSITE" id="PS50157"/>
    </source>
</evidence>
<dbReference type="SMART" id="SM00355">
    <property type="entry name" value="ZnF_C2H2"/>
    <property type="match status" value="3"/>
</dbReference>
<feature type="region of interest" description="Disordered" evidence="2">
    <location>
        <begin position="750"/>
        <end position="779"/>
    </location>
</feature>
<evidence type="ECO:0000256" key="1">
    <source>
        <dbReference type="PROSITE-ProRule" id="PRU00042"/>
    </source>
</evidence>
<evidence type="ECO:0000256" key="2">
    <source>
        <dbReference type="SAM" id="MobiDB-lite"/>
    </source>
</evidence>
<feature type="compositionally biased region" description="Polar residues" evidence="2">
    <location>
        <begin position="666"/>
        <end position="679"/>
    </location>
</feature>
<feature type="compositionally biased region" description="Polar residues" evidence="2">
    <location>
        <begin position="355"/>
        <end position="366"/>
    </location>
</feature>
<feature type="region of interest" description="Disordered" evidence="2">
    <location>
        <begin position="346"/>
        <end position="372"/>
    </location>
</feature>
<dbReference type="Pfam" id="PF00096">
    <property type="entry name" value="zf-C2H2"/>
    <property type="match status" value="1"/>
</dbReference>
<feature type="region of interest" description="Disordered" evidence="2">
    <location>
        <begin position="410"/>
        <end position="436"/>
    </location>
</feature>
<feature type="region of interest" description="Disordered" evidence="2">
    <location>
        <begin position="1"/>
        <end position="35"/>
    </location>
</feature>
<feature type="compositionally biased region" description="Polar residues" evidence="2">
    <location>
        <begin position="534"/>
        <end position="547"/>
    </location>
</feature>
<organism evidence="4 5">
    <name type="scientific">Cladonia borealis</name>
    <dbReference type="NCBI Taxonomy" id="184061"/>
    <lineage>
        <taxon>Eukaryota</taxon>
        <taxon>Fungi</taxon>
        <taxon>Dikarya</taxon>
        <taxon>Ascomycota</taxon>
        <taxon>Pezizomycotina</taxon>
        <taxon>Lecanoromycetes</taxon>
        <taxon>OSLEUM clade</taxon>
        <taxon>Lecanoromycetidae</taxon>
        <taxon>Lecanorales</taxon>
        <taxon>Lecanorineae</taxon>
        <taxon>Cladoniaceae</taxon>
        <taxon>Cladonia</taxon>
    </lineage>
</organism>
<feature type="region of interest" description="Disordered" evidence="2">
    <location>
        <begin position="637"/>
        <end position="697"/>
    </location>
</feature>
<feature type="compositionally biased region" description="Polar residues" evidence="2">
    <location>
        <begin position="594"/>
        <end position="604"/>
    </location>
</feature>
<feature type="compositionally biased region" description="Polar residues" evidence="2">
    <location>
        <begin position="461"/>
        <end position="477"/>
    </location>
</feature>
<feature type="region of interest" description="Disordered" evidence="2">
    <location>
        <begin position="158"/>
        <end position="181"/>
    </location>
</feature>
<feature type="region of interest" description="Disordered" evidence="2">
    <location>
        <begin position="378"/>
        <end position="397"/>
    </location>
</feature>
<feature type="compositionally biased region" description="Low complexity" evidence="2">
    <location>
        <begin position="652"/>
        <end position="665"/>
    </location>
</feature>
<feature type="domain" description="C2H2-type" evidence="3">
    <location>
        <begin position="684"/>
        <end position="720"/>
    </location>
</feature>
<dbReference type="InterPro" id="IPR013087">
    <property type="entry name" value="Znf_C2H2_type"/>
</dbReference>
<feature type="compositionally biased region" description="Polar residues" evidence="2">
    <location>
        <begin position="570"/>
        <end position="584"/>
    </location>
</feature>
<dbReference type="Gene3D" id="3.30.160.60">
    <property type="entry name" value="Classic Zinc Finger"/>
    <property type="match status" value="1"/>
</dbReference>
<feature type="compositionally biased region" description="Low complexity" evidence="2">
    <location>
        <begin position="410"/>
        <end position="419"/>
    </location>
</feature>
<feature type="region of interest" description="Disordered" evidence="2">
    <location>
        <begin position="250"/>
        <end position="289"/>
    </location>
</feature>
<name>A0AA39R3Z3_9LECA</name>
<keyword evidence="1" id="KW-0479">Metal-binding</keyword>
<feature type="compositionally biased region" description="Polar residues" evidence="2">
    <location>
        <begin position="490"/>
        <end position="505"/>
    </location>
</feature>
<keyword evidence="5" id="KW-1185">Reference proteome</keyword>
<feature type="compositionally biased region" description="Low complexity" evidence="2">
    <location>
        <begin position="13"/>
        <end position="28"/>
    </location>
</feature>
<dbReference type="EMBL" id="JAFEKC020000005">
    <property type="protein sequence ID" value="KAK0514462.1"/>
    <property type="molecule type" value="Genomic_DNA"/>
</dbReference>
<dbReference type="GO" id="GO:0008270">
    <property type="term" value="F:zinc ion binding"/>
    <property type="evidence" value="ECO:0007669"/>
    <property type="project" value="UniProtKB-KW"/>
</dbReference>
<comment type="caution">
    <text evidence="4">The sequence shown here is derived from an EMBL/GenBank/DDBJ whole genome shotgun (WGS) entry which is preliminary data.</text>
</comment>
<feature type="compositionally biased region" description="Low complexity" evidence="2">
    <location>
        <begin position="506"/>
        <end position="533"/>
    </location>
</feature>
<feature type="domain" description="C2H2-type" evidence="3">
    <location>
        <begin position="619"/>
        <end position="649"/>
    </location>
</feature>
<dbReference type="PROSITE" id="PS00028">
    <property type="entry name" value="ZINC_FINGER_C2H2_1"/>
    <property type="match status" value="1"/>
</dbReference>
<reference evidence="4" key="1">
    <citation type="submission" date="2023-03" db="EMBL/GenBank/DDBJ databases">
        <title>Complete genome of Cladonia borealis.</title>
        <authorList>
            <person name="Park H."/>
        </authorList>
    </citation>
    <scope>NUCLEOTIDE SEQUENCE</scope>
    <source>
        <strain evidence="4">ANT050790</strain>
    </source>
</reference>
<proteinExistence type="predicted"/>
<gene>
    <name evidence="4" type="ORF">JMJ35_003079</name>
</gene>
<protein>
    <recommendedName>
        <fullName evidence="3">C2H2-type domain-containing protein</fullName>
    </recommendedName>
</protein>
<evidence type="ECO:0000313" key="4">
    <source>
        <dbReference type="EMBL" id="KAK0514462.1"/>
    </source>
</evidence>
<sequence>MPLAHRSQRRQDPSSLSESPSPSPSTSPYLHALYYNPNPNSISNSQFDKTAFSTPIPSATDLNYSYPTTDFYYIDSRESTPSDHFNYGLSDTPYMQNDSQQYPQVRIEESISNGLPSAHSPPPMIDENDFAQPSWNHFQESTYLAPNAQQQFPLQNYRTHKRAPSNSSIGSAGPASPYTQSSVYPQIVDSDAQSPHSAHLEYDTSYSTAGQYSKPTFPSPLSQNSDQSFYPTFQGFNLQGNDAVSIMGGQTGMGKQQRAPSAHGRQNPARVLYGNEGDGSAEMRNTPQLDRTMSDIYQDELYNPESIQQTPAPSSQARTSLASQGGLLSPQRNVALNNLIQTANSSHMSARAASPGNSMGSRQYSHSHSHAQYAAGGSGFAVNAHSNPSSPATRLNSAAQIREQQRMVEAQAFAAQQQQSRHDLLNPPKTISPKEVSLDYNDSADDLKKQVPLFPSPKPEPTSQAQLHNTSPASASAITYDRRFARGNTDENSNASNDQSFGSMATTRRQSSSNYSTTSSAPTQQQQPSSTYSFVPNNMPSQYPFITQSRRQSSSMRSGASDQAPEFPASLTSMESTKSESGQGENVRLHPETSQRSAPSSQEAPAQRPADISAGSGSYLCVTPDCHARFDTSAKLVKHRRDSHRAQSPYGPTSSSNNPSSASTSHNPQAAQNNVSRNNAPGPHKCEKMNPSTGKPCNTIFSRSYDLTRHEDTIHNSRKQKVRCHLCTEEKTFSRNDALTRHMRVVHPDVDFPGKSRRGRNSEGADIVRQKIEGGRGGR</sequence>